<feature type="region of interest" description="Disordered" evidence="1">
    <location>
        <begin position="97"/>
        <end position="134"/>
    </location>
</feature>
<evidence type="ECO:0000313" key="3">
    <source>
        <dbReference type="Proteomes" id="UP001153069"/>
    </source>
</evidence>
<dbReference type="EMBL" id="CAICTM010000013">
    <property type="protein sequence ID" value="CAB9497049.1"/>
    <property type="molecule type" value="Genomic_DNA"/>
</dbReference>
<feature type="compositionally biased region" description="Basic residues" evidence="1">
    <location>
        <begin position="119"/>
        <end position="130"/>
    </location>
</feature>
<keyword evidence="3" id="KW-1185">Reference proteome</keyword>
<accession>A0A9N8D6K0</accession>
<feature type="region of interest" description="Disordered" evidence="1">
    <location>
        <begin position="40"/>
        <end position="75"/>
    </location>
</feature>
<feature type="compositionally biased region" description="Basic and acidic residues" evidence="1">
    <location>
        <begin position="97"/>
        <end position="118"/>
    </location>
</feature>
<sequence length="185" mass="21292">MAHTADYFRESIIETAFPMAYHNMNKSHRVDSVREKFTVGLQQPSQQQQEKHHHYQPNASPQKTTRHTSFPPPAISAAESLLDDSYYEPSIASPRSIVHEANDNKVEVRLEPTDDQEKPKRRRKRKRRTPRYPLNGTTPSEIICANMVCCADCTLDAFEYGFGIEEEMQIINSDIGWFASFFDTP</sequence>
<organism evidence="2 3">
    <name type="scientific">Seminavis robusta</name>
    <dbReference type="NCBI Taxonomy" id="568900"/>
    <lineage>
        <taxon>Eukaryota</taxon>
        <taxon>Sar</taxon>
        <taxon>Stramenopiles</taxon>
        <taxon>Ochrophyta</taxon>
        <taxon>Bacillariophyta</taxon>
        <taxon>Bacillariophyceae</taxon>
        <taxon>Bacillariophycidae</taxon>
        <taxon>Naviculales</taxon>
        <taxon>Naviculaceae</taxon>
        <taxon>Seminavis</taxon>
    </lineage>
</organism>
<gene>
    <name evidence="2" type="ORF">SEMRO_13_G010040.1</name>
</gene>
<proteinExistence type="predicted"/>
<protein>
    <submittedName>
        <fullName evidence="2">Uncharacterized protein</fullName>
    </submittedName>
</protein>
<name>A0A9N8D6K0_9STRA</name>
<dbReference type="Proteomes" id="UP001153069">
    <property type="component" value="Unassembled WGS sequence"/>
</dbReference>
<evidence type="ECO:0000256" key="1">
    <source>
        <dbReference type="SAM" id="MobiDB-lite"/>
    </source>
</evidence>
<comment type="caution">
    <text evidence="2">The sequence shown here is derived from an EMBL/GenBank/DDBJ whole genome shotgun (WGS) entry which is preliminary data.</text>
</comment>
<evidence type="ECO:0000313" key="2">
    <source>
        <dbReference type="EMBL" id="CAB9497049.1"/>
    </source>
</evidence>
<reference evidence="2" key="1">
    <citation type="submission" date="2020-06" db="EMBL/GenBank/DDBJ databases">
        <authorList>
            <consortium name="Plant Systems Biology data submission"/>
        </authorList>
    </citation>
    <scope>NUCLEOTIDE SEQUENCE</scope>
    <source>
        <strain evidence="2">D6</strain>
    </source>
</reference>
<dbReference type="AlphaFoldDB" id="A0A9N8D6K0"/>